<feature type="compositionally biased region" description="Acidic residues" evidence="1">
    <location>
        <begin position="114"/>
        <end position="137"/>
    </location>
</feature>
<sequence>MAPCLIALASASVVPIPKSFPPPHLCKSLAAAAYPIARSFSLGIRRHWGSSSRGRRRLVVRAGPPSTNSLILAFVLPLSLLVGTIITAARVADRLDEKYLEELAMNEAILEEMKADEDEQEGDDDNEEGSILPEEEEKVAAVPRVRNRPKREA</sequence>
<organism evidence="3 4">
    <name type="scientific">Canna indica</name>
    <name type="common">Indian-shot</name>
    <dbReference type="NCBI Taxonomy" id="4628"/>
    <lineage>
        <taxon>Eukaryota</taxon>
        <taxon>Viridiplantae</taxon>
        <taxon>Streptophyta</taxon>
        <taxon>Embryophyta</taxon>
        <taxon>Tracheophyta</taxon>
        <taxon>Spermatophyta</taxon>
        <taxon>Magnoliopsida</taxon>
        <taxon>Liliopsida</taxon>
        <taxon>Zingiberales</taxon>
        <taxon>Cannaceae</taxon>
        <taxon>Canna</taxon>
    </lineage>
</organism>
<feature type="transmembrane region" description="Helical" evidence="2">
    <location>
        <begin position="70"/>
        <end position="89"/>
    </location>
</feature>
<accession>A0AAQ3JZH3</accession>
<gene>
    <name evidence="3" type="ORF">Cni_G07784</name>
</gene>
<dbReference type="AlphaFoldDB" id="A0AAQ3JZH3"/>
<dbReference type="PANTHER" id="PTHR37753:SF1">
    <property type="entry name" value="OS01G0940600 PROTEIN"/>
    <property type="match status" value="1"/>
</dbReference>
<reference evidence="3 4" key="1">
    <citation type="submission" date="2023-10" db="EMBL/GenBank/DDBJ databases">
        <title>Chromosome-scale genome assembly provides insights into flower coloration mechanisms of Canna indica.</title>
        <authorList>
            <person name="Li C."/>
        </authorList>
    </citation>
    <scope>NUCLEOTIDE SEQUENCE [LARGE SCALE GENOMIC DNA]</scope>
    <source>
        <tissue evidence="3">Flower</tissue>
    </source>
</reference>
<keyword evidence="2" id="KW-1133">Transmembrane helix</keyword>
<proteinExistence type="predicted"/>
<keyword evidence="4" id="KW-1185">Reference proteome</keyword>
<dbReference type="EMBL" id="CP136891">
    <property type="protein sequence ID" value="WOK99072.1"/>
    <property type="molecule type" value="Genomic_DNA"/>
</dbReference>
<keyword evidence="2" id="KW-0472">Membrane</keyword>
<protein>
    <recommendedName>
        <fullName evidence="5">High chlorophyll fluorescence 153</fullName>
    </recommendedName>
</protein>
<evidence type="ECO:0008006" key="5">
    <source>
        <dbReference type="Google" id="ProtNLM"/>
    </source>
</evidence>
<evidence type="ECO:0000313" key="3">
    <source>
        <dbReference type="EMBL" id="WOK99072.1"/>
    </source>
</evidence>
<keyword evidence="2" id="KW-0812">Transmembrane</keyword>
<evidence type="ECO:0000313" key="4">
    <source>
        <dbReference type="Proteomes" id="UP001327560"/>
    </source>
</evidence>
<name>A0AAQ3JZH3_9LILI</name>
<evidence type="ECO:0000256" key="1">
    <source>
        <dbReference type="SAM" id="MobiDB-lite"/>
    </source>
</evidence>
<evidence type="ECO:0000256" key="2">
    <source>
        <dbReference type="SAM" id="Phobius"/>
    </source>
</evidence>
<feature type="region of interest" description="Disordered" evidence="1">
    <location>
        <begin position="110"/>
        <end position="153"/>
    </location>
</feature>
<dbReference type="Proteomes" id="UP001327560">
    <property type="component" value="Chromosome 2"/>
</dbReference>
<dbReference type="PANTHER" id="PTHR37753">
    <property type="entry name" value="OS01G0940600 PROTEIN"/>
    <property type="match status" value="1"/>
</dbReference>